<feature type="transmembrane region" description="Helical" evidence="2">
    <location>
        <begin position="389"/>
        <end position="412"/>
    </location>
</feature>
<gene>
    <name evidence="4" type="ORF">A2721_02285</name>
</gene>
<feature type="transmembrane region" description="Helical" evidence="2">
    <location>
        <begin position="432"/>
        <end position="451"/>
    </location>
</feature>
<feature type="chain" id="PRO_5009522940" description="TrbL/VirB6 plasmid conjugal transfer protein" evidence="3">
    <location>
        <begin position="24"/>
        <end position="512"/>
    </location>
</feature>
<protein>
    <recommendedName>
        <fullName evidence="6">TrbL/VirB6 plasmid conjugal transfer protein</fullName>
    </recommendedName>
</protein>
<dbReference type="EMBL" id="MFJK01000016">
    <property type="protein sequence ID" value="OGG17828.1"/>
    <property type="molecule type" value="Genomic_DNA"/>
</dbReference>
<feature type="transmembrane region" description="Helical" evidence="2">
    <location>
        <begin position="321"/>
        <end position="343"/>
    </location>
</feature>
<feature type="transmembrane region" description="Helical" evidence="2">
    <location>
        <begin position="214"/>
        <end position="235"/>
    </location>
</feature>
<keyword evidence="2" id="KW-0812">Transmembrane</keyword>
<proteinExistence type="predicted"/>
<dbReference type="Proteomes" id="UP000177871">
    <property type="component" value="Unassembled WGS sequence"/>
</dbReference>
<feature type="transmembrane region" description="Helical" evidence="2">
    <location>
        <begin position="349"/>
        <end position="368"/>
    </location>
</feature>
<dbReference type="STRING" id="1798381.A2721_02285"/>
<evidence type="ECO:0000313" key="5">
    <source>
        <dbReference type="Proteomes" id="UP000177871"/>
    </source>
</evidence>
<keyword evidence="2" id="KW-0472">Membrane</keyword>
<sequence length="512" mass="53533">MKRTLIVILLLVFLFLQAPHSYADSGIVSPGTQATVQQQNYGTWFAPSLDSYLRDTWGSFGTSDKAGTGTQDGQDTGRGSRESDVNAAKWASMMVSYDGFALGCLSAQCGSVANGAPLGASGFFARGIDAMMTNRPASSIEYIAYLGNKLHVPGTPNVAYAADGGLGFTRLSPILPIWTVTRNLAYLVFAVVFIVIGVMIMTRQKIDPKTVASVQNALPKVIMALILVTFSYAIAGFLIDIMYVALALVVTLAGSISPSIADHGKTILSKNIFATVFDITGFFNITGGVFGAVQNITASFLGPGGGTVLQGTPAEQAGKTAAGLVGVGIGAIAFVVVAIALLIAVFRTWLALLGAYANIILGVIFAPLRLMMDAIPGQNQFSAWLRDMVANLLAFPLVLILILIGEIIIQAGHDTTGGFAPPLIGGSDLTEMAAIVGLGILLTIPKAVSILQEALKTPPFKFGSAWMESMQPPANTTRGFVAGGLPFLTTQPSGARRAILQGLASVIAPGRR</sequence>
<feature type="transmembrane region" description="Helical" evidence="2">
    <location>
        <begin position="184"/>
        <end position="202"/>
    </location>
</feature>
<evidence type="ECO:0000256" key="2">
    <source>
        <dbReference type="SAM" id="Phobius"/>
    </source>
</evidence>
<keyword evidence="2" id="KW-1133">Transmembrane helix</keyword>
<feature type="signal peptide" evidence="3">
    <location>
        <begin position="1"/>
        <end position="23"/>
    </location>
</feature>
<feature type="region of interest" description="Disordered" evidence="1">
    <location>
        <begin position="63"/>
        <end position="82"/>
    </location>
</feature>
<reference evidence="4 5" key="1">
    <citation type="journal article" date="2016" name="Nat. Commun.">
        <title>Thousands of microbial genomes shed light on interconnected biogeochemical processes in an aquifer system.</title>
        <authorList>
            <person name="Anantharaman K."/>
            <person name="Brown C.T."/>
            <person name="Hug L.A."/>
            <person name="Sharon I."/>
            <person name="Castelle C.J."/>
            <person name="Probst A.J."/>
            <person name="Thomas B.C."/>
            <person name="Singh A."/>
            <person name="Wilkins M.J."/>
            <person name="Karaoz U."/>
            <person name="Brodie E.L."/>
            <person name="Williams K.H."/>
            <person name="Hubbard S.S."/>
            <person name="Banfield J.F."/>
        </authorList>
    </citation>
    <scope>NUCLEOTIDE SEQUENCE [LARGE SCALE GENOMIC DNA]</scope>
</reference>
<dbReference type="AlphaFoldDB" id="A0A1F5ZZF2"/>
<organism evidence="4 5">
    <name type="scientific">Candidatus Gottesmanbacteria bacterium RIFCSPHIGHO2_01_FULL_47_48</name>
    <dbReference type="NCBI Taxonomy" id="1798381"/>
    <lineage>
        <taxon>Bacteria</taxon>
        <taxon>Candidatus Gottesmaniibacteriota</taxon>
    </lineage>
</organism>
<comment type="caution">
    <text evidence="4">The sequence shown here is derived from an EMBL/GenBank/DDBJ whole genome shotgun (WGS) entry which is preliminary data.</text>
</comment>
<evidence type="ECO:0008006" key="6">
    <source>
        <dbReference type="Google" id="ProtNLM"/>
    </source>
</evidence>
<accession>A0A1F5ZZF2</accession>
<evidence type="ECO:0000256" key="1">
    <source>
        <dbReference type="SAM" id="MobiDB-lite"/>
    </source>
</evidence>
<evidence type="ECO:0000313" key="4">
    <source>
        <dbReference type="EMBL" id="OGG17828.1"/>
    </source>
</evidence>
<evidence type="ECO:0000256" key="3">
    <source>
        <dbReference type="SAM" id="SignalP"/>
    </source>
</evidence>
<name>A0A1F5ZZF2_9BACT</name>
<keyword evidence="3" id="KW-0732">Signal</keyword>